<dbReference type="AlphaFoldDB" id="A0A6M5YNX3"/>
<keyword evidence="1" id="KW-0732">Signal</keyword>
<accession>A0A6M5YNX3</accession>
<dbReference type="InterPro" id="IPR051686">
    <property type="entry name" value="Lipoprotein_DolP"/>
</dbReference>
<protein>
    <submittedName>
        <fullName evidence="3">Transport-associated protein</fullName>
    </submittedName>
</protein>
<dbReference type="RefSeq" id="WP_171471034.1">
    <property type="nucleotide sequence ID" value="NZ_CP053452.2"/>
</dbReference>
<feature type="domain" description="BON" evidence="2">
    <location>
        <begin position="3"/>
        <end position="71"/>
    </location>
</feature>
<dbReference type="InterPro" id="IPR014004">
    <property type="entry name" value="Transpt-assoc_nodulatn_dom_bac"/>
</dbReference>
<dbReference type="Proteomes" id="UP000503447">
    <property type="component" value="Chromosome"/>
</dbReference>
<dbReference type="Gene3D" id="3.30.1340.30">
    <property type="match status" value="3"/>
</dbReference>
<evidence type="ECO:0000256" key="1">
    <source>
        <dbReference type="ARBA" id="ARBA00022729"/>
    </source>
</evidence>
<dbReference type="SMART" id="SM00749">
    <property type="entry name" value="BON"/>
    <property type="match status" value="2"/>
</dbReference>
<dbReference type="PROSITE" id="PS50914">
    <property type="entry name" value="BON"/>
    <property type="match status" value="3"/>
</dbReference>
<feature type="domain" description="BON" evidence="2">
    <location>
        <begin position="78"/>
        <end position="145"/>
    </location>
</feature>
<name>A0A6M5YNX3_9BACT</name>
<dbReference type="KEGG" id="ftj:FTUN_2733"/>
<dbReference type="EMBL" id="CP053452">
    <property type="protein sequence ID" value="QJW95194.1"/>
    <property type="molecule type" value="Genomic_DNA"/>
</dbReference>
<organism evidence="3 4">
    <name type="scientific">Frigoriglobus tundricola</name>
    <dbReference type="NCBI Taxonomy" id="2774151"/>
    <lineage>
        <taxon>Bacteria</taxon>
        <taxon>Pseudomonadati</taxon>
        <taxon>Planctomycetota</taxon>
        <taxon>Planctomycetia</taxon>
        <taxon>Gemmatales</taxon>
        <taxon>Gemmataceae</taxon>
        <taxon>Frigoriglobus</taxon>
    </lineage>
</organism>
<dbReference type="InterPro" id="IPR007055">
    <property type="entry name" value="BON_dom"/>
</dbReference>
<keyword evidence="4" id="KW-1185">Reference proteome</keyword>
<sequence>MKTDAQLQKDVMDEIKWEPSTTAAPIGVAAANGVVTLTGVVATYAEKWAVERAAQRVEGVRGVAEEITIKPYGAHVKTDTEIADAAVTALKWHVWVPSGIQAVVAQGWVTLKGEVNWEYQRTAAKDAVCFMPGVKGVSNDITIKPTVQPSAIKAAIEKALVRNAEIDSLNVSVTADGGAVTLTGSVQSWGEKAEAGTAAWNAPGVNTVRNDIAVTCP</sequence>
<dbReference type="Pfam" id="PF04972">
    <property type="entry name" value="BON"/>
    <property type="match status" value="3"/>
</dbReference>
<proteinExistence type="predicted"/>
<reference evidence="4" key="1">
    <citation type="submission" date="2020-05" db="EMBL/GenBank/DDBJ databases">
        <title>Frigoriglobus tundricola gen. nov., sp. nov., a psychrotolerant cellulolytic planctomycete of the family Gemmataceae with two divergent copies of 16S rRNA gene.</title>
        <authorList>
            <person name="Kulichevskaya I.S."/>
            <person name="Ivanova A.A."/>
            <person name="Naumoff D.G."/>
            <person name="Beletsky A.V."/>
            <person name="Rijpstra W.I.C."/>
            <person name="Sinninghe Damste J.S."/>
            <person name="Mardanov A.V."/>
            <person name="Ravin N.V."/>
            <person name="Dedysh S.N."/>
        </authorList>
    </citation>
    <scope>NUCLEOTIDE SEQUENCE [LARGE SCALE GENOMIC DNA]</scope>
    <source>
        <strain evidence="4">PL17</strain>
    </source>
</reference>
<gene>
    <name evidence="3" type="ORF">FTUN_2733</name>
</gene>
<evidence type="ECO:0000259" key="2">
    <source>
        <dbReference type="PROSITE" id="PS50914"/>
    </source>
</evidence>
<evidence type="ECO:0000313" key="4">
    <source>
        <dbReference type="Proteomes" id="UP000503447"/>
    </source>
</evidence>
<dbReference type="PANTHER" id="PTHR34606">
    <property type="entry name" value="BON DOMAIN-CONTAINING PROTEIN"/>
    <property type="match status" value="1"/>
</dbReference>
<feature type="domain" description="BON" evidence="2">
    <location>
        <begin position="148"/>
        <end position="216"/>
    </location>
</feature>
<dbReference type="PANTHER" id="PTHR34606:SF4">
    <property type="entry name" value="OUTER MEMBRANE LIPOPROTEIN DOLP"/>
    <property type="match status" value="1"/>
</dbReference>
<evidence type="ECO:0000313" key="3">
    <source>
        <dbReference type="EMBL" id="QJW95194.1"/>
    </source>
</evidence>